<proteinExistence type="predicted"/>
<dbReference type="AlphaFoldDB" id="A0A1I3MEY1"/>
<comment type="catalytic activity">
    <reaction evidence="3">
        <text>3',5'-cyclic UMP + H2O = UMP + H(+)</text>
        <dbReference type="Rhea" id="RHEA:70575"/>
        <dbReference type="ChEBI" id="CHEBI:15377"/>
        <dbReference type="ChEBI" id="CHEBI:15378"/>
        <dbReference type="ChEBI" id="CHEBI:57865"/>
        <dbReference type="ChEBI" id="CHEBI:184387"/>
    </reaction>
    <physiologicalReaction direction="left-to-right" evidence="3">
        <dbReference type="Rhea" id="RHEA:70576"/>
    </physiologicalReaction>
</comment>
<dbReference type="InterPro" id="IPR001279">
    <property type="entry name" value="Metallo-B-lactamas"/>
</dbReference>
<dbReference type="InterPro" id="IPR050855">
    <property type="entry name" value="NDM-1-like"/>
</dbReference>
<protein>
    <submittedName>
        <fullName evidence="5">Glyoxylase, beta-lactamase superfamily II</fullName>
    </submittedName>
</protein>
<reference evidence="6" key="1">
    <citation type="submission" date="2016-10" db="EMBL/GenBank/DDBJ databases">
        <authorList>
            <person name="Varghese N."/>
            <person name="Submissions S."/>
        </authorList>
    </citation>
    <scope>NUCLEOTIDE SEQUENCE [LARGE SCALE GENOMIC DNA]</scope>
    <source>
        <strain evidence="6">OK042</strain>
    </source>
</reference>
<gene>
    <name evidence="5" type="ORF">SAMN05518846_101602</name>
</gene>
<dbReference type="Pfam" id="PF00753">
    <property type="entry name" value="Lactamase_B"/>
    <property type="match status" value="1"/>
</dbReference>
<name>A0A1I3MEY1_9BACL</name>
<evidence type="ECO:0000313" key="5">
    <source>
        <dbReference type="EMBL" id="SFI95517.1"/>
    </source>
</evidence>
<dbReference type="InterPro" id="IPR036866">
    <property type="entry name" value="RibonucZ/Hydroxyglut_hydro"/>
</dbReference>
<evidence type="ECO:0000259" key="4">
    <source>
        <dbReference type="SMART" id="SM00849"/>
    </source>
</evidence>
<dbReference type="PANTHER" id="PTHR42951">
    <property type="entry name" value="METALLO-BETA-LACTAMASE DOMAIN-CONTAINING"/>
    <property type="match status" value="1"/>
</dbReference>
<organism evidence="5 6">
    <name type="scientific">Brevibacillus centrosporus</name>
    <dbReference type="NCBI Taxonomy" id="54910"/>
    <lineage>
        <taxon>Bacteria</taxon>
        <taxon>Bacillati</taxon>
        <taxon>Bacillota</taxon>
        <taxon>Bacilli</taxon>
        <taxon>Bacillales</taxon>
        <taxon>Paenibacillaceae</taxon>
        <taxon>Brevibacillus</taxon>
    </lineage>
</organism>
<dbReference type="STRING" id="1884381.SAMN05518846_101602"/>
<sequence>MKIAEGLEMLQLTFEIGQRKLVINPMVVYDDQTCTLIDTAMPGCYDTIQSLIAEAGLPADGPHAVILTHQDIDHVGSLPHFLAEAKQPLDVYAHADDKPYIDGVLPLIKMQPQMRDGILQSLPEKERNEFVQAFSPETGANVNHVAADGDVLPFGGGLQVIHTPGHTPGHICLYHPASKTLIAGDALVVENGELQGPNPHATPDMEEALRSLKRLMALPIETVVCYHGGIYKGDVKKRLEEIAAAVK</sequence>
<dbReference type="SUPFAM" id="SSF56281">
    <property type="entry name" value="Metallo-hydrolase/oxidoreductase"/>
    <property type="match status" value="1"/>
</dbReference>
<comment type="catalytic activity">
    <reaction evidence="1">
        <text>3',5'-cyclic CMP + H2O = CMP + H(+)</text>
        <dbReference type="Rhea" id="RHEA:72675"/>
        <dbReference type="ChEBI" id="CHEBI:15377"/>
        <dbReference type="ChEBI" id="CHEBI:15378"/>
        <dbReference type="ChEBI" id="CHEBI:58003"/>
        <dbReference type="ChEBI" id="CHEBI:60377"/>
    </reaction>
    <physiologicalReaction direction="left-to-right" evidence="1">
        <dbReference type="Rhea" id="RHEA:72676"/>
    </physiologicalReaction>
</comment>
<keyword evidence="6" id="KW-1185">Reference proteome</keyword>
<dbReference type="CDD" id="cd07721">
    <property type="entry name" value="yflN-like_MBL-fold"/>
    <property type="match status" value="1"/>
</dbReference>
<dbReference type="Gene3D" id="3.60.15.10">
    <property type="entry name" value="Ribonuclease Z/Hydroxyacylglutathione hydrolase-like"/>
    <property type="match status" value="1"/>
</dbReference>
<dbReference type="SMART" id="SM00849">
    <property type="entry name" value="Lactamase_B"/>
    <property type="match status" value="1"/>
</dbReference>
<dbReference type="EMBL" id="FORT01000001">
    <property type="protein sequence ID" value="SFI95517.1"/>
    <property type="molecule type" value="Genomic_DNA"/>
</dbReference>
<evidence type="ECO:0000256" key="1">
    <source>
        <dbReference type="ARBA" id="ARBA00034221"/>
    </source>
</evidence>
<dbReference type="PANTHER" id="PTHR42951:SF15">
    <property type="entry name" value="METALLO-BETA-LACTAMASE SUPERFAMILY PROTEIN"/>
    <property type="match status" value="1"/>
</dbReference>
<evidence type="ECO:0000313" key="6">
    <source>
        <dbReference type="Proteomes" id="UP000198915"/>
    </source>
</evidence>
<evidence type="ECO:0000256" key="3">
    <source>
        <dbReference type="ARBA" id="ARBA00048505"/>
    </source>
</evidence>
<accession>A0A1I3MEY1</accession>
<dbReference type="Proteomes" id="UP000198915">
    <property type="component" value="Unassembled WGS sequence"/>
</dbReference>
<evidence type="ECO:0000256" key="2">
    <source>
        <dbReference type="ARBA" id="ARBA00034301"/>
    </source>
</evidence>
<feature type="domain" description="Metallo-beta-lactamase" evidence="4">
    <location>
        <begin position="22"/>
        <end position="227"/>
    </location>
</feature>
<dbReference type="RefSeq" id="WP_092266458.1">
    <property type="nucleotide sequence ID" value="NZ_BJOE01000045.1"/>
</dbReference>
<comment type="function">
    <text evidence="2">Counteracts the endogenous Pycsar antiviral defense system. Phosphodiesterase that enables metal-dependent hydrolysis of host cyclic nucleotide Pycsar defense signals such as cCMP and cUMP.</text>
</comment>